<dbReference type="NCBIfam" id="NF006426">
    <property type="entry name" value="PRK08674.1-6"/>
    <property type="match status" value="1"/>
</dbReference>
<name>A0A381PEL8_9ZZZZ</name>
<comment type="similarity">
    <text evidence="1">Belongs to the PGI/PMI family.</text>
</comment>
<dbReference type="Pfam" id="PF10432">
    <property type="entry name" value="bact-PGI_C"/>
    <property type="match status" value="1"/>
</dbReference>
<reference evidence="4" key="1">
    <citation type="submission" date="2018-05" db="EMBL/GenBank/DDBJ databases">
        <authorList>
            <person name="Lanie J.A."/>
            <person name="Ng W.-L."/>
            <person name="Kazmierczak K.M."/>
            <person name="Andrzejewski T.M."/>
            <person name="Davidsen T.M."/>
            <person name="Wayne K.J."/>
            <person name="Tettelin H."/>
            <person name="Glass J.I."/>
            <person name="Rusch D."/>
            <person name="Podicherti R."/>
            <person name="Tsui H.-C.T."/>
            <person name="Winkler M.E."/>
        </authorList>
    </citation>
    <scope>NUCLEOTIDE SEQUENCE</scope>
</reference>
<dbReference type="GO" id="GO:0004476">
    <property type="term" value="F:mannose-6-phosphate isomerase activity"/>
    <property type="evidence" value="ECO:0007669"/>
    <property type="project" value="InterPro"/>
</dbReference>
<dbReference type="NCBIfam" id="TIGR02128">
    <property type="entry name" value="G6PI_arch"/>
    <property type="match status" value="1"/>
</dbReference>
<dbReference type="NCBIfam" id="NF006423">
    <property type="entry name" value="PRK08674.1-2"/>
    <property type="match status" value="1"/>
</dbReference>
<evidence type="ECO:0000256" key="2">
    <source>
        <dbReference type="ARBA" id="ARBA00023235"/>
    </source>
</evidence>
<dbReference type="SUPFAM" id="SSF53697">
    <property type="entry name" value="SIS domain"/>
    <property type="match status" value="1"/>
</dbReference>
<protein>
    <recommendedName>
        <fullName evidence="3">SIS domain-containing protein</fullName>
    </recommendedName>
</protein>
<evidence type="ECO:0000259" key="3">
    <source>
        <dbReference type="PROSITE" id="PS51464"/>
    </source>
</evidence>
<dbReference type="PROSITE" id="PS51464">
    <property type="entry name" value="SIS"/>
    <property type="match status" value="1"/>
</dbReference>
<dbReference type="CDD" id="cd05637">
    <property type="entry name" value="SIS_PGI_PMI_2"/>
    <property type="match status" value="1"/>
</dbReference>
<feature type="non-terminal residue" evidence="4">
    <location>
        <position position="1"/>
    </location>
</feature>
<evidence type="ECO:0000313" key="4">
    <source>
        <dbReference type="EMBL" id="SUZ64768.1"/>
    </source>
</evidence>
<proteinExistence type="inferred from homology"/>
<dbReference type="GO" id="GO:1901135">
    <property type="term" value="P:carbohydrate derivative metabolic process"/>
    <property type="evidence" value="ECO:0007669"/>
    <property type="project" value="InterPro"/>
</dbReference>
<dbReference type="GO" id="GO:0004347">
    <property type="term" value="F:glucose-6-phosphate isomerase activity"/>
    <property type="evidence" value="ECO:0007669"/>
    <property type="project" value="InterPro"/>
</dbReference>
<evidence type="ECO:0000256" key="1">
    <source>
        <dbReference type="ARBA" id="ARBA00010523"/>
    </source>
</evidence>
<dbReference type="Gene3D" id="3.40.50.10490">
    <property type="entry name" value="Glucose-6-phosphate isomerase like protein, domain 1"/>
    <property type="match status" value="2"/>
</dbReference>
<dbReference type="InterPro" id="IPR019490">
    <property type="entry name" value="Glu6P/Mann6P_isomerase_C"/>
</dbReference>
<gene>
    <name evidence="4" type="ORF">METZ01_LOCUS17622</name>
</gene>
<sequence>NTPIEVVRDYRLPAWVDGKTLVICVSYSGNTEETLSCLKDAIKRGAKVAGITSGGEMESRLNDVDGNVIKIPGGNPPRASLGYVSIPALVFLQKCDLTDKSINKDLQDASGRFKQLRDDFSEPSDNNPTFALAKTVYDSVPIIYGDARYTGAVALRWRGQLEENGKMVAFHHTLPEMNHNEIVGYKNNPDLLKRMGIIWLIDKDQHERTTLRQSLTRKLIGETVCYQEEVRSRGTSLAERLLYLVHFGDWVSYWCAVLHGVDPTPVERIESLKAKLAEND</sequence>
<dbReference type="EMBL" id="UINC01000942">
    <property type="protein sequence ID" value="SUZ64768.1"/>
    <property type="molecule type" value="Genomic_DNA"/>
</dbReference>
<dbReference type="AlphaFoldDB" id="A0A381PEL8"/>
<dbReference type="InterPro" id="IPR046348">
    <property type="entry name" value="SIS_dom_sf"/>
</dbReference>
<dbReference type="GO" id="GO:0005975">
    <property type="term" value="P:carbohydrate metabolic process"/>
    <property type="evidence" value="ECO:0007669"/>
    <property type="project" value="InterPro"/>
</dbReference>
<keyword evidence="2" id="KW-0413">Isomerase</keyword>
<accession>A0A381PEL8</accession>
<organism evidence="4">
    <name type="scientific">marine metagenome</name>
    <dbReference type="NCBI Taxonomy" id="408172"/>
    <lineage>
        <taxon>unclassified sequences</taxon>
        <taxon>metagenomes</taxon>
        <taxon>ecological metagenomes</taxon>
    </lineage>
</organism>
<feature type="domain" description="SIS" evidence="3">
    <location>
        <begin position="1"/>
        <end position="100"/>
    </location>
</feature>
<dbReference type="GO" id="GO:0097367">
    <property type="term" value="F:carbohydrate derivative binding"/>
    <property type="evidence" value="ECO:0007669"/>
    <property type="project" value="InterPro"/>
</dbReference>
<dbReference type="InterPro" id="IPR001347">
    <property type="entry name" value="SIS_dom"/>
</dbReference>